<dbReference type="AlphaFoldDB" id="A0AAU9XRN1"/>
<accession>A0AAU9XRN1</accession>
<organism evidence="2 3">
    <name type="scientific">Pocillopora meandrina</name>
    <dbReference type="NCBI Taxonomy" id="46732"/>
    <lineage>
        <taxon>Eukaryota</taxon>
        <taxon>Metazoa</taxon>
        <taxon>Cnidaria</taxon>
        <taxon>Anthozoa</taxon>
        <taxon>Hexacorallia</taxon>
        <taxon>Scleractinia</taxon>
        <taxon>Astrocoeniina</taxon>
        <taxon>Pocilloporidae</taxon>
        <taxon>Pocillopora</taxon>
    </lineage>
</organism>
<protein>
    <recommendedName>
        <fullName evidence="4">HECT domain-containing protein</fullName>
    </recommendedName>
</protein>
<evidence type="ECO:0000313" key="3">
    <source>
        <dbReference type="Proteomes" id="UP001159428"/>
    </source>
</evidence>
<dbReference type="Proteomes" id="UP001159428">
    <property type="component" value="Unassembled WGS sequence"/>
</dbReference>
<name>A0AAU9XRN1_9CNID</name>
<dbReference type="GO" id="GO:0004842">
    <property type="term" value="F:ubiquitin-protein transferase activity"/>
    <property type="evidence" value="ECO:0007669"/>
    <property type="project" value="InterPro"/>
</dbReference>
<feature type="region of interest" description="Disordered" evidence="1">
    <location>
        <begin position="331"/>
        <end position="356"/>
    </location>
</feature>
<sequence length="774" mass="87054">MVKAVTNILQGLEDDAPQIPDRCKRVRIRSLAMTSTCKAIDIFEMRWSPSTFSWSCLKPPGFDLKEVFVVSPLVEEYTLENPNYLMDVYATSDHMTTLHFFHSAILAFGFMEEELSTACRAAADALEILSNLRPGFTRNVIPRMNSTSVSVSQPNNGDRKVNNEELQSNELAIQSSTSPASNSSIQARLATLFPTIGSNRASGKSTSRRPARSKQTIKSTKGRPPKTLVYKDLVLIPSPKINKVPTHTTRLQLEERELVCHEFPFDKSWDAHSLKAAILNRFPKLLLFEYVKPCYGKLITPKLAEGITLDAERVTRMAGQGAVYVRSLVPLESEDEGETEEEVENSALDNSPSVSGAQRSSLLLSFGESEERPDAAVVSHPCQDAAQPYCVPFPTEAETLHQNTELNDVETGSNSDIVHASSEHVPVSVSVPVPQLLPKRIIQVHRLNIKKDLIDLFRDPLIMSQDIEIIVIDARGVEEVGRGVGLLRDVFSLFWKETYDSLFVGENERVPFVRHDYQRDEWVAVGRILVKGYLTCQYLPVLLSQTFLACLFWGESAVTSAMLTQSFRNYISVDEKCLIDKCLAGDMKWDDEDEISQLLEVFSNYDCRIIVNSENIIQVIEEIAHKELLQKPQYIADCWKDIVSTLLPSFPDFAAISKRYEFLIPSTSKILSCLEANPESDGERDSLKFLKRYIKGLDTPQKLSKFVRFISGSELMLFDAVQVNFTNLSGLGRRPIAHTCNTVLELSSTYQSFPELREEFSAILASDYWEMDIV</sequence>
<dbReference type="SUPFAM" id="SSF56204">
    <property type="entry name" value="Hect, E3 ligase catalytic domain"/>
    <property type="match status" value="1"/>
</dbReference>
<evidence type="ECO:0000313" key="2">
    <source>
        <dbReference type="EMBL" id="CAH3153769.1"/>
    </source>
</evidence>
<dbReference type="InterPro" id="IPR035983">
    <property type="entry name" value="Hect_E3_ubiquitin_ligase"/>
</dbReference>
<feature type="compositionally biased region" description="Acidic residues" evidence="1">
    <location>
        <begin position="332"/>
        <end position="344"/>
    </location>
</feature>
<comment type="caution">
    <text evidence="2">The sequence shown here is derived from an EMBL/GenBank/DDBJ whole genome shotgun (WGS) entry which is preliminary data.</text>
</comment>
<evidence type="ECO:0008006" key="4">
    <source>
        <dbReference type="Google" id="ProtNLM"/>
    </source>
</evidence>
<proteinExistence type="predicted"/>
<feature type="compositionally biased region" description="Polar residues" evidence="1">
    <location>
        <begin position="347"/>
        <end position="356"/>
    </location>
</feature>
<evidence type="ECO:0000256" key="1">
    <source>
        <dbReference type="SAM" id="MobiDB-lite"/>
    </source>
</evidence>
<feature type="region of interest" description="Disordered" evidence="1">
    <location>
        <begin position="197"/>
        <end position="224"/>
    </location>
</feature>
<reference evidence="2 3" key="1">
    <citation type="submission" date="2022-05" db="EMBL/GenBank/DDBJ databases">
        <authorList>
            <consortium name="Genoscope - CEA"/>
            <person name="William W."/>
        </authorList>
    </citation>
    <scope>NUCLEOTIDE SEQUENCE [LARGE SCALE GENOMIC DNA]</scope>
</reference>
<dbReference type="EMBL" id="CALNXJ010000054">
    <property type="protein sequence ID" value="CAH3153769.1"/>
    <property type="molecule type" value="Genomic_DNA"/>
</dbReference>
<keyword evidence="3" id="KW-1185">Reference proteome</keyword>
<gene>
    <name evidence="2" type="ORF">PMEA_00027264</name>
</gene>